<reference evidence="3" key="1">
    <citation type="submission" date="2023-05" db="EMBL/GenBank/DDBJ databases">
        <authorList>
            <person name="Huff M."/>
        </authorList>
    </citation>
    <scope>NUCLEOTIDE SEQUENCE</scope>
</reference>
<feature type="domain" description="Bet v I/Major latex protein" evidence="2">
    <location>
        <begin position="22"/>
        <end position="172"/>
    </location>
</feature>
<name>A0AAD2EGJ1_9LAMI</name>
<dbReference type="GO" id="GO:0009738">
    <property type="term" value="P:abscisic acid-activated signaling pathway"/>
    <property type="evidence" value="ECO:0007669"/>
    <property type="project" value="InterPro"/>
</dbReference>
<evidence type="ECO:0000313" key="3">
    <source>
        <dbReference type="EMBL" id="CAI9787256.1"/>
    </source>
</evidence>
<keyword evidence="4" id="KW-1185">Reference proteome</keyword>
<dbReference type="InterPro" id="IPR024949">
    <property type="entry name" value="Bet_v_I_allergen"/>
</dbReference>
<protein>
    <recommendedName>
        <fullName evidence="2">Bet v I/Major latex protein domain-containing protein</fullName>
    </recommendedName>
</protein>
<dbReference type="PRINTS" id="PR00634">
    <property type="entry name" value="BETALLERGEN"/>
</dbReference>
<dbReference type="FunFam" id="3.30.530.20:FF:000007">
    <property type="entry name" value="Major pollen allergen Bet v 1-A"/>
    <property type="match status" value="1"/>
</dbReference>
<evidence type="ECO:0000313" key="4">
    <source>
        <dbReference type="Proteomes" id="UP000834106"/>
    </source>
</evidence>
<evidence type="ECO:0000259" key="2">
    <source>
        <dbReference type="SMART" id="SM01037"/>
    </source>
</evidence>
<dbReference type="SMART" id="SM01037">
    <property type="entry name" value="Bet_v_1"/>
    <property type="match status" value="1"/>
</dbReference>
<comment type="similarity">
    <text evidence="1">Belongs to the BetVI family.</text>
</comment>
<dbReference type="InterPro" id="IPR000916">
    <property type="entry name" value="Bet_v_I/MLP"/>
</dbReference>
<dbReference type="GO" id="GO:0006952">
    <property type="term" value="P:defense response"/>
    <property type="evidence" value="ECO:0007669"/>
    <property type="project" value="InterPro"/>
</dbReference>
<dbReference type="EMBL" id="OU503058">
    <property type="protein sequence ID" value="CAI9787256.1"/>
    <property type="molecule type" value="Genomic_DNA"/>
</dbReference>
<dbReference type="GO" id="GO:0038023">
    <property type="term" value="F:signaling receptor activity"/>
    <property type="evidence" value="ECO:0007669"/>
    <property type="project" value="InterPro"/>
</dbReference>
<dbReference type="GO" id="GO:0004864">
    <property type="term" value="F:protein phosphatase inhibitor activity"/>
    <property type="evidence" value="ECO:0007669"/>
    <property type="project" value="InterPro"/>
</dbReference>
<dbReference type="Pfam" id="PF00407">
    <property type="entry name" value="Bet_v_1"/>
    <property type="match status" value="1"/>
</dbReference>
<dbReference type="Proteomes" id="UP000834106">
    <property type="component" value="Chromosome 23"/>
</dbReference>
<dbReference type="GO" id="GO:0010427">
    <property type="term" value="F:abscisic acid binding"/>
    <property type="evidence" value="ECO:0007669"/>
    <property type="project" value="InterPro"/>
</dbReference>
<dbReference type="InterPro" id="IPR051761">
    <property type="entry name" value="MLP-like_ligand-binding"/>
</dbReference>
<dbReference type="SUPFAM" id="SSF55961">
    <property type="entry name" value="Bet v1-like"/>
    <property type="match status" value="1"/>
</dbReference>
<dbReference type="PANTHER" id="PTHR31907">
    <property type="entry name" value="MLP-LIKE PROTEIN 423"/>
    <property type="match status" value="1"/>
</dbReference>
<dbReference type="Gene3D" id="3.30.530.20">
    <property type="match status" value="1"/>
</dbReference>
<gene>
    <name evidence="3" type="ORF">FPE_LOCUS34686</name>
</gene>
<dbReference type="InterPro" id="IPR023393">
    <property type="entry name" value="START-like_dom_sf"/>
</dbReference>
<accession>A0AAD2EGJ1</accession>
<organism evidence="3 4">
    <name type="scientific">Fraxinus pennsylvanica</name>
    <dbReference type="NCBI Taxonomy" id="56036"/>
    <lineage>
        <taxon>Eukaryota</taxon>
        <taxon>Viridiplantae</taxon>
        <taxon>Streptophyta</taxon>
        <taxon>Embryophyta</taxon>
        <taxon>Tracheophyta</taxon>
        <taxon>Spermatophyta</taxon>
        <taxon>Magnoliopsida</taxon>
        <taxon>eudicotyledons</taxon>
        <taxon>Gunneridae</taxon>
        <taxon>Pentapetalae</taxon>
        <taxon>asterids</taxon>
        <taxon>lamiids</taxon>
        <taxon>Lamiales</taxon>
        <taxon>Oleaceae</taxon>
        <taxon>Oleeae</taxon>
        <taxon>Fraxinus</taxon>
    </lineage>
</organism>
<dbReference type="CDD" id="cd07816">
    <property type="entry name" value="Bet_v1-like"/>
    <property type="match status" value="1"/>
</dbReference>
<proteinExistence type="inferred from homology"/>
<dbReference type="AlphaFoldDB" id="A0AAD2EGJ1"/>
<evidence type="ECO:0000256" key="1">
    <source>
        <dbReference type="ARBA" id="ARBA00009744"/>
    </source>
</evidence>
<sequence>MNLQSVNKPIKPTEQLCLYMQASIRKLEVDVEVKSDAVKFWNSIRDSSTLFPKAFPDQYESIQILEGDGKSVGSVRLVKFAPGVSTISTSKEKIEVVDEEKKSVSYSVIDGDLLKYYKNFKAHLVVTPKGDGSLVKWSCEFDKASEEVPNPDLMKDFAVKNFGDLDAYLLKA</sequence>